<protein>
    <recommendedName>
        <fullName evidence="4">Lipoprotein</fullName>
    </recommendedName>
</protein>
<feature type="signal peptide" evidence="1">
    <location>
        <begin position="1"/>
        <end position="17"/>
    </location>
</feature>
<evidence type="ECO:0000313" key="3">
    <source>
        <dbReference type="Proteomes" id="UP000199400"/>
    </source>
</evidence>
<dbReference type="EMBL" id="FOMX01000021">
    <property type="protein sequence ID" value="SFE86145.1"/>
    <property type="molecule type" value="Genomic_DNA"/>
</dbReference>
<name>A0A1I2DZZ7_9BACT</name>
<evidence type="ECO:0008006" key="4">
    <source>
        <dbReference type="Google" id="ProtNLM"/>
    </source>
</evidence>
<accession>A0A1I2DZZ7</accession>
<gene>
    <name evidence="2" type="ORF">SAMN02745121_05836</name>
</gene>
<evidence type="ECO:0000256" key="1">
    <source>
        <dbReference type="SAM" id="SignalP"/>
    </source>
</evidence>
<organism evidence="2 3">
    <name type="scientific">Nannocystis exedens</name>
    <dbReference type="NCBI Taxonomy" id="54"/>
    <lineage>
        <taxon>Bacteria</taxon>
        <taxon>Pseudomonadati</taxon>
        <taxon>Myxococcota</taxon>
        <taxon>Polyangia</taxon>
        <taxon>Nannocystales</taxon>
        <taxon>Nannocystaceae</taxon>
        <taxon>Nannocystis</taxon>
    </lineage>
</organism>
<dbReference type="AlphaFoldDB" id="A0A1I2DZZ7"/>
<dbReference type="Proteomes" id="UP000199400">
    <property type="component" value="Unassembled WGS sequence"/>
</dbReference>
<evidence type="ECO:0000313" key="2">
    <source>
        <dbReference type="EMBL" id="SFE86145.1"/>
    </source>
</evidence>
<keyword evidence="1" id="KW-0732">Signal</keyword>
<proteinExistence type="predicted"/>
<keyword evidence="3" id="KW-1185">Reference proteome</keyword>
<dbReference type="STRING" id="54.SAMN02745121_05836"/>
<feature type="chain" id="PRO_5011623898" description="Lipoprotein" evidence="1">
    <location>
        <begin position="18"/>
        <end position="171"/>
    </location>
</feature>
<dbReference type="PROSITE" id="PS51257">
    <property type="entry name" value="PROKAR_LIPOPROTEIN"/>
    <property type="match status" value="1"/>
</dbReference>
<reference evidence="3" key="1">
    <citation type="submission" date="2016-10" db="EMBL/GenBank/DDBJ databases">
        <authorList>
            <person name="Varghese N."/>
            <person name="Submissions S."/>
        </authorList>
    </citation>
    <scope>NUCLEOTIDE SEQUENCE [LARGE SCALE GENOMIC DNA]</scope>
    <source>
        <strain evidence="3">ATCC 25963</strain>
    </source>
</reference>
<sequence>MRMFSCCLLGSVPLLLALIGGCREDDPSDGSDTDAGTSSGEEPLSLPAVGVLGDWCPSNQPSTTLSVNIGVERTCEETIGEGPVVKYDVAGHSIDMLKAGQSWSSEQDSLEVWWVPGSIGGDILAVSGSLEVLSVSESQAVFRYEFVRDDGQPYAGEATVLICRPDPPGCS</sequence>